<dbReference type="AlphaFoldDB" id="F2U512"/>
<dbReference type="InParanoid" id="F2U512"/>
<name>F2U512_SALR5</name>
<protein>
    <recommendedName>
        <fullName evidence="3">Aspartyl/asparaginy/proline hydroxylase domain-containing protein</fullName>
    </recommendedName>
</protein>
<organism evidence="2">
    <name type="scientific">Salpingoeca rosetta (strain ATCC 50818 / BSB-021)</name>
    <dbReference type="NCBI Taxonomy" id="946362"/>
    <lineage>
        <taxon>Eukaryota</taxon>
        <taxon>Choanoflagellata</taxon>
        <taxon>Craspedida</taxon>
        <taxon>Salpingoecidae</taxon>
        <taxon>Salpingoeca</taxon>
    </lineage>
</organism>
<dbReference type="EMBL" id="GL832961">
    <property type="protein sequence ID" value="EGD82728.1"/>
    <property type="molecule type" value="Genomic_DNA"/>
</dbReference>
<proteinExistence type="predicted"/>
<dbReference type="Proteomes" id="UP000007799">
    <property type="component" value="Unassembled WGS sequence"/>
</dbReference>
<reference evidence="1" key="1">
    <citation type="submission" date="2009-08" db="EMBL/GenBank/DDBJ databases">
        <title>Annotation of Salpingoeca rosetta.</title>
        <authorList>
            <consortium name="The Broad Institute Genome Sequencing Platform"/>
            <person name="Russ C."/>
            <person name="Cuomo C."/>
            <person name="Burger G."/>
            <person name="Gray M.W."/>
            <person name="Holland P.W.H."/>
            <person name="King N."/>
            <person name="Lang F.B.F."/>
            <person name="Roger A.J."/>
            <person name="Ruiz-Trillo I."/>
            <person name="Young S.K."/>
            <person name="Zeng Q."/>
            <person name="Gargeya S."/>
            <person name="Alvarado L."/>
            <person name="Berlin A."/>
            <person name="Chapman S.B."/>
            <person name="Chen Z."/>
            <person name="Freedman E."/>
            <person name="Gellesch M."/>
            <person name="Goldberg J."/>
            <person name="Griggs A."/>
            <person name="Gujja S."/>
            <person name="Heilman E."/>
            <person name="Heiman D."/>
            <person name="Howarth C."/>
            <person name="Mehta T."/>
            <person name="Neiman D."/>
            <person name="Pearson M."/>
            <person name="Roberts A."/>
            <person name="Saif S."/>
            <person name="Shea T."/>
            <person name="Shenoy N."/>
            <person name="Sisk P."/>
            <person name="Stolte C."/>
            <person name="Sykes S."/>
            <person name="White J."/>
            <person name="Yandava C."/>
            <person name="Haas B."/>
            <person name="Nusbaum C."/>
            <person name="Birren B."/>
        </authorList>
    </citation>
    <scope>NUCLEOTIDE SEQUENCE [LARGE SCALE GENOMIC DNA]</scope>
    <source>
        <strain evidence="1">ATCC 50818</strain>
    </source>
</reference>
<evidence type="ECO:0000313" key="2">
    <source>
        <dbReference type="Proteomes" id="UP000007799"/>
    </source>
</evidence>
<gene>
    <name evidence="1" type="ORF">PTSG_03378</name>
</gene>
<sequence>MIASLDQFVDEKQWQEVVEEIQRVGVETLNRSVDEADPGRVVYPHGVVTESKDPETHVDGAAVKRFETSGNVSDSTFGLYLRMPTAKGAMEHQNRSRSDMWEDAPLFNKFPKFKAFIEEQVIGKVLKEMGRIWVIIDRSGKDGIRHRDHTIPDVLNEFLWLRAGTAKTIQVFSEDSSAQPQRCTGHAGWFDPRYEHQAVCLDPDTPAISIRIDGPFTDEARKAVSDYQPWAPAASVGN</sequence>
<dbReference type="RefSeq" id="XP_004995964.1">
    <property type="nucleotide sequence ID" value="XM_004995907.1"/>
</dbReference>
<dbReference type="KEGG" id="sre:PTSG_03378"/>
<keyword evidence="2" id="KW-1185">Reference proteome</keyword>
<evidence type="ECO:0000313" key="1">
    <source>
        <dbReference type="EMBL" id="EGD82728.1"/>
    </source>
</evidence>
<accession>F2U512</accession>
<evidence type="ECO:0008006" key="3">
    <source>
        <dbReference type="Google" id="ProtNLM"/>
    </source>
</evidence>
<dbReference type="GeneID" id="16076551"/>